<comment type="caution">
    <text evidence="2">The sequence shown here is derived from an EMBL/GenBank/DDBJ whole genome shotgun (WGS) entry which is preliminary data.</text>
</comment>
<keyword evidence="1" id="KW-1133">Transmembrane helix</keyword>
<proteinExistence type="predicted"/>
<dbReference type="Proteomes" id="UP001597526">
    <property type="component" value="Unassembled WGS sequence"/>
</dbReference>
<feature type="transmembrane region" description="Helical" evidence="1">
    <location>
        <begin position="112"/>
        <end position="131"/>
    </location>
</feature>
<dbReference type="EMBL" id="JBHULB010000005">
    <property type="protein sequence ID" value="MFD2585552.1"/>
    <property type="molecule type" value="Genomic_DNA"/>
</dbReference>
<evidence type="ECO:0000256" key="1">
    <source>
        <dbReference type="SAM" id="Phobius"/>
    </source>
</evidence>
<protein>
    <recommendedName>
        <fullName evidence="4">DUF2809 domain-containing protein</fullName>
    </recommendedName>
</protein>
<keyword evidence="3" id="KW-1185">Reference proteome</keyword>
<accession>A0ABW5MQJ7</accession>
<evidence type="ECO:0000313" key="3">
    <source>
        <dbReference type="Proteomes" id="UP001597526"/>
    </source>
</evidence>
<evidence type="ECO:0008006" key="4">
    <source>
        <dbReference type="Google" id="ProtNLM"/>
    </source>
</evidence>
<evidence type="ECO:0000313" key="2">
    <source>
        <dbReference type="EMBL" id="MFD2585552.1"/>
    </source>
</evidence>
<reference evidence="3" key="1">
    <citation type="journal article" date="2019" name="Int. J. Syst. Evol. Microbiol.">
        <title>The Global Catalogue of Microorganisms (GCM) 10K type strain sequencing project: providing services to taxonomists for standard genome sequencing and annotation.</title>
        <authorList>
            <consortium name="The Broad Institute Genomics Platform"/>
            <consortium name="The Broad Institute Genome Sequencing Center for Infectious Disease"/>
            <person name="Wu L."/>
            <person name="Ma J."/>
        </authorList>
    </citation>
    <scope>NUCLEOTIDE SEQUENCE [LARGE SCALE GENOMIC DNA]</scope>
    <source>
        <strain evidence="3">KCTC 52368</strain>
    </source>
</reference>
<gene>
    <name evidence="2" type="ORF">ACFSQJ_01345</name>
</gene>
<keyword evidence="1" id="KW-0472">Membrane</keyword>
<dbReference type="RefSeq" id="WP_377764950.1">
    <property type="nucleotide sequence ID" value="NZ_JBHULB010000005.1"/>
</dbReference>
<feature type="transmembrane region" description="Helical" evidence="1">
    <location>
        <begin position="18"/>
        <end position="36"/>
    </location>
</feature>
<feature type="transmembrane region" description="Helical" evidence="1">
    <location>
        <begin position="48"/>
        <end position="66"/>
    </location>
</feature>
<keyword evidence="1" id="KW-0812">Transmembrane</keyword>
<sequence length="144" mass="16999">MNALKEWILLKLTVDKRLIAVYCVIYFSWGMLMNWFGAEVEIAKFTYWWQVITCYIFYMVPISLLLRGLPFHAQYAYGLVAMCLLEFGGYAFGTSYAYPNNLLDQFFNERNFSLAMALFFALYFPLGNWGVGKVYRFLFKKQDK</sequence>
<feature type="transmembrane region" description="Helical" evidence="1">
    <location>
        <begin position="75"/>
        <end position="92"/>
    </location>
</feature>
<organism evidence="2 3">
    <name type="scientific">Croceitalea marina</name>
    <dbReference type="NCBI Taxonomy" id="1775166"/>
    <lineage>
        <taxon>Bacteria</taxon>
        <taxon>Pseudomonadati</taxon>
        <taxon>Bacteroidota</taxon>
        <taxon>Flavobacteriia</taxon>
        <taxon>Flavobacteriales</taxon>
        <taxon>Flavobacteriaceae</taxon>
        <taxon>Croceitalea</taxon>
    </lineage>
</organism>
<name>A0ABW5MQJ7_9FLAO</name>